<dbReference type="Pfam" id="PF04213">
    <property type="entry name" value="HtaA"/>
    <property type="match status" value="1"/>
</dbReference>
<evidence type="ECO:0000313" key="3">
    <source>
        <dbReference type="Proteomes" id="UP000824166"/>
    </source>
</evidence>
<accession>A0ABS6I1M5</accession>
<gene>
    <name evidence="2" type="ORF">KSW38_04950</name>
</gene>
<feature type="domain" description="Htaa" evidence="1">
    <location>
        <begin position="7"/>
        <end position="151"/>
    </location>
</feature>
<dbReference type="InterPro" id="IPR007331">
    <property type="entry name" value="Htaa"/>
</dbReference>
<dbReference type="Proteomes" id="UP000824166">
    <property type="component" value="Unassembled WGS sequence"/>
</dbReference>
<keyword evidence="3" id="KW-1185">Reference proteome</keyword>
<sequence>MDSLACLWGIKASFRRYLAMQPGAEATVGGGAAITARSEFLFPAAVGVDLLPPTGPGEMKFEGDVQFIAHGGLLNVILADPRIQRGDDQIFLSALTGQYSGSAGSPTVVAELVERIEADGSISYDATLASSGVQVFGGVYPAGEPLDAVQIVHNPLLIATPRAKKN</sequence>
<organism evidence="2 3">
    <name type="scientific">Paenarthrobacter aromaticivorans</name>
    <dbReference type="NCBI Taxonomy" id="2849150"/>
    <lineage>
        <taxon>Bacteria</taxon>
        <taxon>Bacillati</taxon>
        <taxon>Actinomycetota</taxon>
        <taxon>Actinomycetes</taxon>
        <taxon>Micrococcales</taxon>
        <taxon>Micrococcaceae</taxon>
        <taxon>Paenarthrobacter</taxon>
    </lineage>
</organism>
<protein>
    <submittedName>
        <fullName evidence="2">HtaA domain-containing protein</fullName>
    </submittedName>
</protein>
<comment type="caution">
    <text evidence="2">The sequence shown here is derived from an EMBL/GenBank/DDBJ whole genome shotgun (WGS) entry which is preliminary data.</text>
</comment>
<name>A0ABS6I1M5_9MICC</name>
<proteinExistence type="predicted"/>
<evidence type="ECO:0000313" key="2">
    <source>
        <dbReference type="EMBL" id="MBU8865636.1"/>
    </source>
</evidence>
<reference evidence="2 3" key="1">
    <citation type="submission" date="2021-06" db="EMBL/GenBank/DDBJ databases">
        <authorList>
            <person name="Jeong J.W."/>
        </authorList>
    </citation>
    <scope>NUCLEOTIDE SEQUENCE [LARGE SCALE GENOMIC DNA]</scope>
    <source>
        <strain evidence="2 3">MMS21-TAE1-1</strain>
    </source>
</reference>
<dbReference type="RefSeq" id="WP_216923380.1">
    <property type="nucleotide sequence ID" value="NZ_JAHOPC010000002.1"/>
</dbReference>
<evidence type="ECO:0000259" key="1">
    <source>
        <dbReference type="Pfam" id="PF04213"/>
    </source>
</evidence>
<dbReference type="EMBL" id="JAHOPC010000002">
    <property type="protein sequence ID" value="MBU8865636.1"/>
    <property type="molecule type" value="Genomic_DNA"/>
</dbReference>